<dbReference type="InterPro" id="IPR023997">
    <property type="entry name" value="TonB-dep_OMP_SusC/RagA_CS"/>
</dbReference>
<keyword evidence="8" id="KW-0732">Signal</keyword>
<dbReference type="InterPro" id="IPR023996">
    <property type="entry name" value="TonB-dep_OMP_SusC/RagA"/>
</dbReference>
<keyword evidence="5 7" id="KW-0472">Membrane</keyword>
<keyword evidence="4 7" id="KW-0812">Transmembrane</keyword>
<evidence type="ECO:0000256" key="4">
    <source>
        <dbReference type="ARBA" id="ARBA00022692"/>
    </source>
</evidence>
<dbReference type="SUPFAM" id="SSF56935">
    <property type="entry name" value="Porins"/>
    <property type="match status" value="1"/>
</dbReference>
<dbReference type="Gene3D" id="2.60.40.1120">
    <property type="entry name" value="Carboxypeptidase-like, regulatory domain"/>
    <property type="match status" value="1"/>
</dbReference>
<dbReference type="Gene3D" id="2.40.170.20">
    <property type="entry name" value="TonB-dependent receptor, beta-barrel domain"/>
    <property type="match status" value="1"/>
</dbReference>
<dbReference type="RefSeq" id="WP_263036719.1">
    <property type="nucleotide sequence ID" value="NZ_JAOTPL010000002.1"/>
</dbReference>
<dbReference type="Pfam" id="PF13715">
    <property type="entry name" value="CarbopepD_reg_2"/>
    <property type="match status" value="1"/>
</dbReference>
<keyword evidence="2 7" id="KW-0813">Transport</keyword>
<organism evidence="10 11">
    <name type="scientific">Haoranjiania flava</name>
    <dbReference type="NCBI Taxonomy" id="1856322"/>
    <lineage>
        <taxon>Bacteria</taxon>
        <taxon>Pseudomonadati</taxon>
        <taxon>Bacteroidota</taxon>
        <taxon>Chitinophagia</taxon>
        <taxon>Chitinophagales</taxon>
        <taxon>Chitinophagaceae</taxon>
        <taxon>Haoranjiania</taxon>
    </lineage>
</organism>
<dbReference type="NCBIfam" id="TIGR04056">
    <property type="entry name" value="OMP_RagA_SusC"/>
    <property type="match status" value="1"/>
</dbReference>
<keyword evidence="3 7" id="KW-1134">Transmembrane beta strand</keyword>
<comment type="similarity">
    <text evidence="7">Belongs to the TonB-dependent receptor family.</text>
</comment>
<dbReference type="Gene3D" id="2.170.130.10">
    <property type="entry name" value="TonB-dependent receptor, plug domain"/>
    <property type="match status" value="1"/>
</dbReference>
<keyword evidence="6 7" id="KW-0998">Cell outer membrane</keyword>
<dbReference type="InterPro" id="IPR037066">
    <property type="entry name" value="Plug_dom_sf"/>
</dbReference>
<evidence type="ECO:0000256" key="1">
    <source>
        <dbReference type="ARBA" id="ARBA00004571"/>
    </source>
</evidence>
<evidence type="ECO:0000256" key="8">
    <source>
        <dbReference type="SAM" id="SignalP"/>
    </source>
</evidence>
<feature type="chain" id="PRO_5041972559" evidence="8">
    <location>
        <begin position="22"/>
        <end position="972"/>
    </location>
</feature>
<dbReference type="InterPro" id="IPR036942">
    <property type="entry name" value="Beta-barrel_TonB_sf"/>
</dbReference>
<feature type="domain" description="TonB-dependent receptor plug" evidence="9">
    <location>
        <begin position="118"/>
        <end position="222"/>
    </location>
</feature>
<evidence type="ECO:0000256" key="5">
    <source>
        <dbReference type="ARBA" id="ARBA00023136"/>
    </source>
</evidence>
<name>A0AAE3ILM5_9BACT</name>
<gene>
    <name evidence="10" type="ORF">OD355_01730</name>
</gene>
<dbReference type="Pfam" id="PF07715">
    <property type="entry name" value="Plug"/>
    <property type="match status" value="1"/>
</dbReference>
<accession>A0AAE3ILM5</accession>
<sequence length="972" mass="108643">MKTKIVLLTFMAIAICYHTLAQTGTGRTIQGTVSNVEGQPLQAASVVIKGSTTGAITDSEGNYQIRVPEEGTLIFSMLGYSAQEVTTSGKTVINVQLIEVGADLNEIVVVGYSEVERKHVASSVSQMDMQKARYRPIFKLQEAFSGTIPGVTRLQGSNLPGSGGGEISIRGISTLQRASPLVIVDGIEQSLTDLDPNQIKSITVLKDAASASMYGSRGANGVIIIETERGYTGQFKVDINAWSAVSDAIDLPDFVNLADYMKLNNEAKTIQGQTKLFTDEQIEKAKSGEVKGVNWLNEVMERRPFAHNTTASISGGGGVGSFNLMLGHIKEGGLNEIEGTEKFSARFNTNVNIADKFVLLADFYAHRLQVNRLLANDDGHGLYQIAWRMNPSQQLYYDSSDIPNHYMLHDGLNPVASIKHGGTKNYLHDRSTINLRPKYYITKELNVEANISYMLNKSANKSKRETFKFYDGNGRPVTIWGNIVDSEQGVSESQITARALLNYIKDLRGSKDKIYLTLGSEIMNYAYTDYKEISKASFFGKLNYSFANRYLLELTARGDGSSKFAPGHRWGFFPAAALAWNAHNEAFLHNLKNSGMLTELKFRFSYGLIGNENVDPYLWQEVVNNWGWVMRVPNPEFSWEKQNQWNAGVDVTTLNKRLSFTADVYRKYSYDLIFSSFPVPPLTGASNLESSVNVGEVENKGWEFSANWNDKIGEFYYKIGGMIFDNKNKVLKAGYKSSDTLIFKGDNDRIWFNGTAIENYYGFQTNGYFQTQEEVDATTAKQPNTFVGDIRYVDQNGDGIINDQDRVILGDPYPHLNYSLNLDMKYKRWDFSFLGQGIGKRTGRLGGMEGYPIYVDGSSNSLGSPRQYYANNRWTPGTPNSRFPRVWTGNSANTYLSDVWLSNAAFFRVKMLQLGYTIPQVGKYFKNVRLYINAQDAITFTKWEGLEPERNGGNGSYPRMATYSFGIRTTIL</sequence>
<evidence type="ECO:0000259" key="9">
    <source>
        <dbReference type="Pfam" id="PF07715"/>
    </source>
</evidence>
<comment type="caution">
    <text evidence="10">The sequence shown here is derived from an EMBL/GenBank/DDBJ whole genome shotgun (WGS) entry which is preliminary data.</text>
</comment>
<dbReference type="Proteomes" id="UP001209317">
    <property type="component" value="Unassembled WGS sequence"/>
</dbReference>
<dbReference type="InterPro" id="IPR039426">
    <property type="entry name" value="TonB-dep_rcpt-like"/>
</dbReference>
<evidence type="ECO:0000256" key="2">
    <source>
        <dbReference type="ARBA" id="ARBA00022448"/>
    </source>
</evidence>
<dbReference type="SUPFAM" id="SSF49464">
    <property type="entry name" value="Carboxypeptidase regulatory domain-like"/>
    <property type="match status" value="1"/>
</dbReference>
<evidence type="ECO:0000313" key="11">
    <source>
        <dbReference type="Proteomes" id="UP001209317"/>
    </source>
</evidence>
<proteinExistence type="inferred from homology"/>
<dbReference type="InterPro" id="IPR008969">
    <property type="entry name" value="CarboxyPept-like_regulatory"/>
</dbReference>
<evidence type="ECO:0000256" key="7">
    <source>
        <dbReference type="PROSITE-ProRule" id="PRU01360"/>
    </source>
</evidence>
<protein>
    <submittedName>
        <fullName evidence="10">SusC/RagA family TonB-linked outer membrane protein</fullName>
    </submittedName>
</protein>
<comment type="subcellular location">
    <subcellularLocation>
        <location evidence="1 7">Cell outer membrane</location>
        <topology evidence="1 7">Multi-pass membrane protein</topology>
    </subcellularLocation>
</comment>
<dbReference type="InterPro" id="IPR012910">
    <property type="entry name" value="Plug_dom"/>
</dbReference>
<dbReference type="GO" id="GO:0009279">
    <property type="term" value="C:cell outer membrane"/>
    <property type="evidence" value="ECO:0007669"/>
    <property type="project" value="UniProtKB-SubCell"/>
</dbReference>
<reference evidence="10" key="1">
    <citation type="submission" date="2022-10" db="EMBL/GenBank/DDBJ databases">
        <authorList>
            <person name="Kim H.S."/>
            <person name="Kim J.-S."/>
            <person name="Suh M.K."/>
            <person name="Eom M.K."/>
            <person name="Lee J.-S."/>
        </authorList>
    </citation>
    <scope>NUCLEOTIDE SEQUENCE</scope>
    <source>
        <strain evidence="10">LIP-5</strain>
    </source>
</reference>
<dbReference type="AlphaFoldDB" id="A0AAE3ILM5"/>
<dbReference type="NCBIfam" id="TIGR04057">
    <property type="entry name" value="SusC_RagA_signa"/>
    <property type="match status" value="1"/>
</dbReference>
<feature type="signal peptide" evidence="8">
    <location>
        <begin position="1"/>
        <end position="21"/>
    </location>
</feature>
<evidence type="ECO:0000256" key="6">
    <source>
        <dbReference type="ARBA" id="ARBA00023237"/>
    </source>
</evidence>
<evidence type="ECO:0000256" key="3">
    <source>
        <dbReference type="ARBA" id="ARBA00022452"/>
    </source>
</evidence>
<keyword evidence="11" id="KW-1185">Reference proteome</keyword>
<dbReference type="PROSITE" id="PS52016">
    <property type="entry name" value="TONB_DEPENDENT_REC_3"/>
    <property type="match status" value="1"/>
</dbReference>
<dbReference type="EMBL" id="JAOTPL010000002">
    <property type="protein sequence ID" value="MCU7693231.1"/>
    <property type="molecule type" value="Genomic_DNA"/>
</dbReference>
<evidence type="ECO:0000313" key="10">
    <source>
        <dbReference type="EMBL" id="MCU7693231.1"/>
    </source>
</evidence>